<dbReference type="GO" id="GO:0032259">
    <property type="term" value="P:methylation"/>
    <property type="evidence" value="ECO:0007669"/>
    <property type="project" value="UniProtKB-KW"/>
</dbReference>
<dbReference type="Pfam" id="PF03492">
    <property type="entry name" value="Methyltransf_7"/>
    <property type="match status" value="1"/>
</dbReference>
<reference evidence="6" key="1">
    <citation type="journal article" date="2016" name="Yao Xue Xue Bao">
        <title>Expression and purification of a jasmonic acid carboxyl methyltransferase from Salvia miltiorrhiza in E.coli.</title>
        <authorList>
            <person name="Yao N."/>
            <person name="Zheng H."/>
            <person name="Jing L."/>
            <person name="Ma L."/>
            <person name="Shen Y."/>
            <person name="Chen M."/>
        </authorList>
    </citation>
    <scope>NUCLEOTIDE SEQUENCE</scope>
</reference>
<evidence type="ECO:0000256" key="5">
    <source>
        <dbReference type="ARBA" id="ARBA00022842"/>
    </source>
</evidence>
<dbReference type="Gene3D" id="3.40.50.150">
    <property type="entry name" value="Vaccinia Virus protein VP39"/>
    <property type="match status" value="1"/>
</dbReference>
<dbReference type="Gene3D" id="1.10.1200.270">
    <property type="entry name" value="Methyltransferase, alpha-helical capping domain"/>
    <property type="match status" value="1"/>
</dbReference>
<sequence>MEVQVLHMNGGLGETSYASNSLVQRKVISMTKPITEAAITQVYRSLDPTAYRFCIAELGCSSGPNTLFVAAELVKIVDQLSQIHGRQLPEFQIFLNDLPGNDFNSIFQSLLPQFRAQLNHEIGSKSAPCFVYGVPGSFYGRLFAANSLHFLHSSYSLMWLSKVPSGLEIWNKEDIYIGSRSPVTVIDAYYGQFRLDFWRFLRCRSEEVVGGGGMVLTILGRKSENAASKEGCYIWELLALPLKEMVSEGVIEQEKLHLFNIPQYTPSPAEVQRAVEEEGSFTISRLEASEIRWADCGGGGEHGYNVAKCMRSVAEPMLVEHFGDSIIERLFEKYQKILSDRMSKEETKFVNVTVSVIRRG</sequence>
<comment type="similarity">
    <text evidence="1">Belongs to the methyltransferase superfamily. Type-7 methyltransferase family.</text>
</comment>
<accession>A0A1J0I9H3</accession>
<dbReference type="GO" id="GO:0008168">
    <property type="term" value="F:methyltransferase activity"/>
    <property type="evidence" value="ECO:0007669"/>
    <property type="project" value="UniProtKB-KW"/>
</dbReference>
<evidence type="ECO:0000256" key="3">
    <source>
        <dbReference type="ARBA" id="ARBA00022679"/>
    </source>
</evidence>
<keyword evidence="4" id="KW-0479">Metal-binding</keyword>
<proteinExistence type="inferred from homology"/>
<organism evidence="6">
    <name type="scientific">Salvia miltiorrhiza</name>
    <name type="common">Chinese sage</name>
    <dbReference type="NCBI Taxonomy" id="226208"/>
    <lineage>
        <taxon>Eukaryota</taxon>
        <taxon>Viridiplantae</taxon>
        <taxon>Streptophyta</taxon>
        <taxon>Embryophyta</taxon>
        <taxon>Tracheophyta</taxon>
        <taxon>Spermatophyta</taxon>
        <taxon>Magnoliopsida</taxon>
        <taxon>eudicotyledons</taxon>
        <taxon>Gunneridae</taxon>
        <taxon>Pentapetalae</taxon>
        <taxon>asterids</taxon>
        <taxon>lamiids</taxon>
        <taxon>Lamiales</taxon>
        <taxon>Lamiaceae</taxon>
        <taxon>Nepetoideae</taxon>
        <taxon>Mentheae</taxon>
        <taxon>Salviinae</taxon>
        <taxon>Salvia</taxon>
        <taxon>Salvia incertae sedis</taxon>
    </lineage>
</organism>
<dbReference type="GO" id="GO:0046872">
    <property type="term" value="F:metal ion binding"/>
    <property type="evidence" value="ECO:0007669"/>
    <property type="project" value="UniProtKB-KW"/>
</dbReference>
<evidence type="ECO:0000256" key="4">
    <source>
        <dbReference type="ARBA" id="ARBA00022723"/>
    </source>
</evidence>
<dbReference type="InterPro" id="IPR042086">
    <property type="entry name" value="MeTrfase_capping"/>
</dbReference>
<dbReference type="EMBL" id="KX433005">
    <property type="protein sequence ID" value="APC65704.1"/>
    <property type="molecule type" value="Genomic_DNA"/>
</dbReference>
<protein>
    <submittedName>
        <fullName evidence="6">Jasmonic acid carboxyl methyltransferase</fullName>
    </submittedName>
</protein>
<dbReference type="SUPFAM" id="SSF53335">
    <property type="entry name" value="S-adenosyl-L-methionine-dependent methyltransferases"/>
    <property type="match status" value="1"/>
</dbReference>
<evidence type="ECO:0000256" key="2">
    <source>
        <dbReference type="ARBA" id="ARBA00022603"/>
    </source>
</evidence>
<keyword evidence="3 6" id="KW-0808">Transferase</keyword>
<dbReference type="AlphaFoldDB" id="A0A1J0I9H3"/>
<keyword evidence="5" id="KW-0460">Magnesium</keyword>
<evidence type="ECO:0000256" key="1">
    <source>
        <dbReference type="ARBA" id="ARBA00007967"/>
    </source>
</evidence>
<dbReference type="PANTHER" id="PTHR31009">
    <property type="entry name" value="S-ADENOSYL-L-METHIONINE:CARBOXYL METHYLTRANSFERASE FAMILY PROTEIN"/>
    <property type="match status" value="1"/>
</dbReference>
<dbReference type="InterPro" id="IPR029063">
    <property type="entry name" value="SAM-dependent_MTases_sf"/>
</dbReference>
<dbReference type="InterPro" id="IPR005299">
    <property type="entry name" value="MeTrfase_7"/>
</dbReference>
<name>A0A1J0I9H3_SALMI</name>
<evidence type="ECO:0000313" key="6">
    <source>
        <dbReference type="EMBL" id="APC65704.1"/>
    </source>
</evidence>
<keyword evidence="2 6" id="KW-0489">Methyltransferase</keyword>